<comment type="similarity">
    <text evidence="1">Belongs to the short-chain dehydrogenases/reductases (SDR) family.</text>
</comment>
<dbReference type="PANTHER" id="PTHR43391:SF86">
    <property type="entry name" value="SHORT-CHAIN DEHYDROGENASE_REDUCTASE FAMILY PROTEIN"/>
    <property type="match status" value="1"/>
</dbReference>
<dbReference type="HOGENOM" id="CLU_926496_0_0_0"/>
<sequence>MGANSELISHIDPSYRNLVVISGARRGIGHAVADRFLQSYNTAVIGVDNHPDIVEQFPERQGRNFWPVQLDICDTDGVKELFGEVIAAPQPLDAVVHAAGHIVAGTDYHRHVRDYPTETARQQVKRLREVNGQAAIHFVSQAVGALSAQENGGCVIGISSSKADFPDPYRKEYMLAKARFSEAMAIQRTKLPPSIRLIDVQPGNTQTDIDGGEWIDGSDPDTARAVQAVNEWWRTHFGTPVKTIAEAIYDIAQDPRERRAVIPLGRDALLGSYMSRLPGWHTVSNTAARGVYTAVRLTSR</sequence>
<dbReference type="OrthoDB" id="3571370at2"/>
<dbReference type="PRINTS" id="PR00081">
    <property type="entry name" value="GDHRDH"/>
</dbReference>
<evidence type="ECO:0000313" key="4">
    <source>
        <dbReference type="Proteomes" id="UP000013893"/>
    </source>
</evidence>
<reference evidence="3 4" key="1">
    <citation type="journal article" date="2013" name="Nat. Biotechnol.">
        <title>Genome sequences of rare, uncultured bacteria obtained by differential coverage binning of multiple metagenomes.</title>
        <authorList>
            <person name="Albertsen M."/>
            <person name="Hugenholtz P."/>
            <person name="Skarshewski A."/>
            <person name="Nielsen K.L."/>
            <person name="Tyson G.W."/>
            <person name="Nielsen P.H."/>
        </authorList>
    </citation>
    <scope>NUCLEOTIDE SEQUENCE [LARGE SCALE GENOMIC DNA]</scope>
    <source>
        <strain evidence="3">TM71</strain>
    </source>
</reference>
<dbReference type="KEGG" id="saal:L336_0953"/>
<organism evidence="3 4">
    <name type="scientific">Candidatus Saccharimonas aalborgensis</name>
    <dbReference type="NCBI Taxonomy" id="1332188"/>
    <lineage>
        <taxon>Bacteria</taxon>
        <taxon>Candidatus Saccharimonadota</taxon>
        <taxon>Candidatus Saccharimonadia</taxon>
        <taxon>Candidatus Saccharimonadales</taxon>
        <taxon>Candidatus Saccharimonadaceae</taxon>
        <taxon>Candidatus Saccharimonas</taxon>
    </lineage>
</organism>
<evidence type="ECO:0000256" key="2">
    <source>
        <dbReference type="ARBA" id="ARBA00023002"/>
    </source>
</evidence>
<gene>
    <name evidence="3" type="ORF">L336_0953</name>
</gene>
<dbReference type="InterPro" id="IPR036291">
    <property type="entry name" value="NAD(P)-bd_dom_sf"/>
</dbReference>
<evidence type="ECO:0000256" key="1">
    <source>
        <dbReference type="ARBA" id="ARBA00006484"/>
    </source>
</evidence>
<dbReference type="EMBL" id="CP005957">
    <property type="protein sequence ID" value="AGL62652.1"/>
    <property type="molecule type" value="Genomic_DNA"/>
</dbReference>
<proteinExistence type="inferred from homology"/>
<dbReference type="PANTHER" id="PTHR43391">
    <property type="entry name" value="RETINOL DEHYDROGENASE-RELATED"/>
    <property type="match status" value="1"/>
</dbReference>
<dbReference type="Gene3D" id="3.40.50.720">
    <property type="entry name" value="NAD(P)-binding Rossmann-like Domain"/>
    <property type="match status" value="1"/>
</dbReference>
<keyword evidence="4" id="KW-1185">Reference proteome</keyword>
<dbReference type="InterPro" id="IPR002347">
    <property type="entry name" value="SDR_fam"/>
</dbReference>
<keyword evidence="2 3" id="KW-0560">Oxidoreductase</keyword>
<dbReference type="STRING" id="1332188.L336_0953"/>
<evidence type="ECO:0000313" key="3">
    <source>
        <dbReference type="EMBL" id="AGL62652.1"/>
    </source>
</evidence>
<dbReference type="AlphaFoldDB" id="R4PY11"/>
<dbReference type="EC" id="1.3.1.28" evidence="3"/>
<dbReference type="GO" id="GO:0008667">
    <property type="term" value="F:2,3-dihydro-2,3-dihydroxybenzoate dehydrogenase activity"/>
    <property type="evidence" value="ECO:0007669"/>
    <property type="project" value="UniProtKB-EC"/>
</dbReference>
<dbReference type="Proteomes" id="UP000013893">
    <property type="component" value="Chromosome"/>
</dbReference>
<name>R4PY11_9BACT</name>
<accession>R4PY11</accession>
<dbReference type="SUPFAM" id="SSF51735">
    <property type="entry name" value="NAD(P)-binding Rossmann-fold domains"/>
    <property type="match status" value="1"/>
</dbReference>
<dbReference type="Pfam" id="PF00106">
    <property type="entry name" value="adh_short"/>
    <property type="match status" value="1"/>
</dbReference>
<dbReference type="GO" id="GO:0005829">
    <property type="term" value="C:cytosol"/>
    <property type="evidence" value="ECO:0007669"/>
    <property type="project" value="TreeGrafter"/>
</dbReference>
<dbReference type="RefSeq" id="WP_015642102.1">
    <property type="nucleotide sequence ID" value="NC_021219.1"/>
</dbReference>
<protein>
    <submittedName>
        <fullName evidence="3">Putative 2,3-dihydro-2,3-dihydroxybenzoate dehydrogenase</fullName>
        <ecNumber evidence="3">1.3.1.28</ecNumber>
    </submittedName>
</protein>